<name>A0ABD6BKJ2_9EURY</name>
<dbReference type="EMBL" id="JBHUDI010000011">
    <property type="protein sequence ID" value="MFD1565471.1"/>
    <property type="molecule type" value="Genomic_DNA"/>
</dbReference>
<dbReference type="Proteomes" id="UP001597076">
    <property type="component" value="Unassembled WGS sequence"/>
</dbReference>
<dbReference type="InterPro" id="IPR055767">
    <property type="entry name" value="DUF7343"/>
</dbReference>
<evidence type="ECO:0000313" key="6">
    <source>
        <dbReference type="Proteomes" id="UP001597076"/>
    </source>
</evidence>
<feature type="transmembrane region" description="Helical" evidence="2">
    <location>
        <begin position="251"/>
        <end position="273"/>
    </location>
</feature>
<keyword evidence="6" id="KW-1185">Reference proteome</keyword>
<evidence type="ECO:0000256" key="2">
    <source>
        <dbReference type="SAM" id="Phobius"/>
    </source>
</evidence>
<feature type="region of interest" description="Disordered" evidence="1">
    <location>
        <begin position="198"/>
        <end position="232"/>
    </location>
</feature>
<dbReference type="Pfam" id="PF24034">
    <property type="entry name" value="DUF7343"/>
    <property type="match status" value="1"/>
</dbReference>
<organism evidence="5 6">
    <name type="scientific">Haloarchaeobius amylolyticus</name>
    <dbReference type="NCBI Taxonomy" id="1198296"/>
    <lineage>
        <taxon>Archaea</taxon>
        <taxon>Methanobacteriati</taxon>
        <taxon>Methanobacteriota</taxon>
        <taxon>Stenosarchaea group</taxon>
        <taxon>Halobacteria</taxon>
        <taxon>Halobacteriales</taxon>
        <taxon>Halorubellaceae</taxon>
        <taxon>Haloarchaeobius</taxon>
    </lineage>
</organism>
<evidence type="ECO:0000313" key="5">
    <source>
        <dbReference type="EMBL" id="MFD1565471.1"/>
    </source>
</evidence>
<evidence type="ECO:0000256" key="1">
    <source>
        <dbReference type="SAM" id="MobiDB-lite"/>
    </source>
</evidence>
<feature type="compositionally biased region" description="Low complexity" evidence="1">
    <location>
        <begin position="287"/>
        <end position="297"/>
    </location>
</feature>
<keyword evidence="2" id="KW-0812">Transmembrane</keyword>
<keyword evidence="2" id="KW-1133">Transmembrane helix</keyword>
<feature type="domain" description="DUF7343" evidence="3">
    <location>
        <begin position="312"/>
        <end position="373"/>
    </location>
</feature>
<feature type="region of interest" description="Disordered" evidence="1">
    <location>
        <begin position="278"/>
        <end position="312"/>
    </location>
</feature>
<comment type="caution">
    <text evidence="5">The sequence shown here is derived from an EMBL/GenBank/DDBJ whole genome shotgun (WGS) entry which is preliminary data.</text>
</comment>
<protein>
    <submittedName>
        <fullName evidence="5">Helix-turn-helix transcriptional regulator</fullName>
    </submittedName>
</protein>
<reference evidence="5 6" key="1">
    <citation type="journal article" date="2019" name="Int. J. Syst. Evol. Microbiol.">
        <title>The Global Catalogue of Microorganisms (GCM) 10K type strain sequencing project: providing services to taxonomists for standard genome sequencing and annotation.</title>
        <authorList>
            <consortium name="The Broad Institute Genomics Platform"/>
            <consortium name="The Broad Institute Genome Sequencing Center for Infectious Disease"/>
            <person name="Wu L."/>
            <person name="Ma J."/>
        </authorList>
    </citation>
    <scope>NUCLEOTIDE SEQUENCE [LARGE SCALE GENOMIC DNA]</scope>
    <source>
        <strain evidence="5 6">CGMCC 1.12230</strain>
    </source>
</reference>
<feature type="domain" description="DUF7345" evidence="4">
    <location>
        <begin position="66"/>
        <end position="193"/>
    </location>
</feature>
<dbReference type="RefSeq" id="WP_390290475.1">
    <property type="nucleotide sequence ID" value="NZ_JBHUDI010000011.1"/>
</dbReference>
<proteinExistence type="predicted"/>
<evidence type="ECO:0000259" key="3">
    <source>
        <dbReference type="Pfam" id="PF24034"/>
    </source>
</evidence>
<sequence>MEVKGLRALVCLLVVVACSGVLAPVAPATADAGTQPVLRQVQADDGGTDTNGTVQLEDADRIHIDVAIAENGSAQVTTDYQFYPDDNGSMAEWESLDANITNNTAWYIAEERRGWNETLTEGENATDREMNISNVSIETEMDSQPEEIGHAKVTFQWSEFAHVEVNQIEAGAALSGFTLSNETTLQFRWPEPYTVYETEDGPQVTPSPDERSNRSVTWEGETNFPDDQPRLVLMKNGDSATTQPSADGGPAMPWVVVVLALALLATVAVAGWLRSRNRARTGGTDGGTDTAWRTDGAAEPDSSAAQTPPPELLSNEERVLRLLEQRGGRIKQQEVVSELDWTEAKTSQVVGELRENDEIEVFRIGRENVLSLPDDE</sequence>
<gene>
    <name evidence="5" type="ORF">ACFR99_18195</name>
</gene>
<dbReference type="InterPro" id="IPR055769">
    <property type="entry name" value="DUF7345"/>
</dbReference>
<dbReference type="Pfam" id="PF24036">
    <property type="entry name" value="DUF7345"/>
    <property type="match status" value="1"/>
</dbReference>
<keyword evidence="2" id="KW-0472">Membrane</keyword>
<accession>A0ABD6BKJ2</accession>
<evidence type="ECO:0000259" key="4">
    <source>
        <dbReference type="Pfam" id="PF24036"/>
    </source>
</evidence>
<dbReference type="AlphaFoldDB" id="A0ABD6BKJ2"/>
<dbReference type="PROSITE" id="PS51257">
    <property type="entry name" value="PROKAR_LIPOPROTEIN"/>
    <property type="match status" value="1"/>
</dbReference>